<accession>A3HRX3</accession>
<evidence type="ECO:0000313" key="3">
    <source>
        <dbReference type="Proteomes" id="UP000003919"/>
    </source>
</evidence>
<sequence length="271" mass="31005">MPDKIIDVKKVIKSKNPKLLKWMPGFALSYIRKVIHEDWLNDVMGRIHHLYGLDFVYAVIRELEIDVELVGGEKIPKEGGVIIAANHPLGGIDGIALMYAVGKIRPDIRFLVNDLLMSFENFQPMFVPVNKLGKNSQKSLDNIDKVYAGDSVVMVFPAGLVSRKFPEGIRDLMWKKSFITKAKKYQKNIIPCFIDGKNSKFFYNLANWRKKLGVQVNIEMFYLADEMYHQQGKKVKVHLGEVIPFQSLDSSKSDAKWAFHVKELVYKLGQS</sequence>
<dbReference type="Proteomes" id="UP000003919">
    <property type="component" value="Unassembled WGS sequence"/>
</dbReference>
<dbReference type="EMBL" id="AAXU02000001">
    <property type="protein sequence ID" value="EAZ82591.1"/>
    <property type="molecule type" value="Genomic_DNA"/>
</dbReference>
<name>A3HRX3_9BACT</name>
<dbReference type="STRING" id="388413.ALPR1_10260"/>
<comment type="caution">
    <text evidence="2">The sequence shown here is derived from an EMBL/GenBank/DDBJ whole genome shotgun (WGS) entry which is preliminary data.</text>
</comment>
<gene>
    <name evidence="2" type="ORF">ALPR1_10260</name>
</gene>
<keyword evidence="2" id="KW-0808">Transferase</keyword>
<dbReference type="GO" id="GO:0016746">
    <property type="term" value="F:acyltransferase activity"/>
    <property type="evidence" value="ECO:0007669"/>
    <property type="project" value="UniProtKB-KW"/>
</dbReference>
<protein>
    <submittedName>
        <fullName evidence="2">Acyltransferase</fullName>
    </submittedName>
</protein>
<dbReference type="OrthoDB" id="1113830at2"/>
<reference evidence="2 3" key="1">
    <citation type="journal article" date="2011" name="J. Bacteriol.">
        <title>Complete genome sequence of Algoriphagus sp. PR1, bacterial prey of a colony-forming choanoflagellate.</title>
        <authorList>
            <person name="Alegado R.A."/>
            <person name="Ferriera S."/>
            <person name="Nusbaum C."/>
            <person name="Young S.K."/>
            <person name="Zeng Q."/>
            <person name="Imamovic A."/>
            <person name="Fairclough S.R."/>
            <person name="King N."/>
        </authorList>
    </citation>
    <scope>NUCLEOTIDE SEQUENCE [LARGE SCALE GENOMIC DNA]</scope>
    <source>
        <strain evidence="2 3">PR1</strain>
    </source>
</reference>
<dbReference type="HOGENOM" id="CLU_067500_1_0_10"/>
<feature type="domain" description="Putative acyltransferase ACT14924-like acyltransferase" evidence="1">
    <location>
        <begin position="11"/>
        <end position="266"/>
    </location>
</feature>
<dbReference type="Pfam" id="PF19576">
    <property type="entry name" value="Acyltransf_2"/>
    <property type="match status" value="1"/>
</dbReference>
<keyword evidence="3" id="KW-1185">Reference proteome</keyword>
<dbReference type="InterPro" id="IPR045746">
    <property type="entry name" value="ACT14924-like_Acyltransf_dom"/>
</dbReference>
<dbReference type="AlphaFoldDB" id="A3HRX3"/>
<proteinExistence type="predicted"/>
<organism evidence="2 3">
    <name type="scientific">Algoriphagus machipongonensis</name>
    <dbReference type="NCBI Taxonomy" id="388413"/>
    <lineage>
        <taxon>Bacteria</taxon>
        <taxon>Pseudomonadati</taxon>
        <taxon>Bacteroidota</taxon>
        <taxon>Cytophagia</taxon>
        <taxon>Cytophagales</taxon>
        <taxon>Cyclobacteriaceae</taxon>
        <taxon>Algoriphagus</taxon>
    </lineage>
</organism>
<dbReference type="SUPFAM" id="SSF69593">
    <property type="entry name" value="Glycerol-3-phosphate (1)-acyltransferase"/>
    <property type="match status" value="1"/>
</dbReference>
<dbReference type="RefSeq" id="WP_008200301.1">
    <property type="nucleotide sequence ID" value="NZ_CM001023.1"/>
</dbReference>
<evidence type="ECO:0000259" key="1">
    <source>
        <dbReference type="Pfam" id="PF19576"/>
    </source>
</evidence>
<dbReference type="eggNOG" id="COG0204">
    <property type="taxonomic scope" value="Bacteria"/>
</dbReference>
<keyword evidence="2" id="KW-0012">Acyltransferase</keyword>
<evidence type="ECO:0000313" key="2">
    <source>
        <dbReference type="EMBL" id="EAZ82591.1"/>
    </source>
</evidence>